<comment type="caution">
    <text evidence="3">The sequence shown here is derived from an EMBL/GenBank/DDBJ whole genome shotgun (WGS) entry which is preliminary data.</text>
</comment>
<keyword evidence="1" id="KW-0472">Membrane</keyword>
<accession>A0A7I9XSB0</accession>
<reference evidence="3 4" key="1">
    <citation type="journal article" date="2019" name="Emerg. Microbes Infect.">
        <title>Comprehensive subspecies identification of 175 nontuberculous mycobacteria species based on 7547 genomic profiles.</title>
        <authorList>
            <person name="Matsumoto Y."/>
            <person name="Kinjo T."/>
            <person name="Motooka D."/>
            <person name="Nabeya D."/>
            <person name="Jung N."/>
            <person name="Uechi K."/>
            <person name="Horii T."/>
            <person name="Iida T."/>
            <person name="Fujita J."/>
            <person name="Nakamura S."/>
        </authorList>
    </citation>
    <scope>NUCLEOTIDE SEQUENCE [LARGE SCALE GENOMIC DNA]</scope>
    <source>
        <strain evidence="3 4">JCM 17322</strain>
    </source>
</reference>
<sequence>MLSWPADSKFAADPLPKGHTKSGGWNTLALKAMTTTPNSSPNSPRPALPGLAVLLTLVIGITAAAIVSVFCWKRDPATPTGSIAVSQSVSPPPNPLDRDGRFLFLLEAQGLQLSGGRDASINDAHAVCSRVAAGESEAQIVKDIVRGSPGMSPDTAADFADTAITVYCPHGSETP</sequence>
<keyword evidence="4" id="KW-1185">Reference proteome</keyword>
<keyword evidence="1" id="KW-1133">Transmembrane helix</keyword>
<keyword evidence="1" id="KW-0812">Transmembrane</keyword>
<protein>
    <recommendedName>
        <fullName evidence="2">DUF732 domain-containing protein</fullName>
    </recommendedName>
</protein>
<evidence type="ECO:0000313" key="4">
    <source>
        <dbReference type="Proteomes" id="UP000465361"/>
    </source>
</evidence>
<evidence type="ECO:0000313" key="3">
    <source>
        <dbReference type="EMBL" id="GFG72881.1"/>
    </source>
</evidence>
<dbReference type="EMBL" id="BLKW01000002">
    <property type="protein sequence ID" value="GFG72881.1"/>
    <property type="molecule type" value="Genomic_DNA"/>
</dbReference>
<evidence type="ECO:0000256" key="1">
    <source>
        <dbReference type="SAM" id="Phobius"/>
    </source>
</evidence>
<gene>
    <name evidence="3" type="ORF">MBOT_02460</name>
</gene>
<feature type="transmembrane region" description="Helical" evidence="1">
    <location>
        <begin position="47"/>
        <end position="72"/>
    </location>
</feature>
<name>A0A7I9XSB0_9MYCO</name>
<proteinExistence type="predicted"/>
<dbReference type="InterPro" id="IPR007969">
    <property type="entry name" value="DUF732"/>
</dbReference>
<organism evidence="3 4">
    <name type="scientific">Mycobacterium botniense</name>
    <dbReference type="NCBI Taxonomy" id="84962"/>
    <lineage>
        <taxon>Bacteria</taxon>
        <taxon>Bacillati</taxon>
        <taxon>Actinomycetota</taxon>
        <taxon>Actinomycetes</taxon>
        <taxon>Mycobacteriales</taxon>
        <taxon>Mycobacteriaceae</taxon>
        <taxon>Mycobacterium</taxon>
    </lineage>
</organism>
<dbReference type="Proteomes" id="UP000465361">
    <property type="component" value="Unassembled WGS sequence"/>
</dbReference>
<dbReference type="Pfam" id="PF05305">
    <property type="entry name" value="DUF732"/>
    <property type="match status" value="1"/>
</dbReference>
<feature type="domain" description="DUF732" evidence="2">
    <location>
        <begin position="99"/>
        <end position="169"/>
    </location>
</feature>
<dbReference type="AlphaFoldDB" id="A0A7I9XSB0"/>
<evidence type="ECO:0000259" key="2">
    <source>
        <dbReference type="Pfam" id="PF05305"/>
    </source>
</evidence>